<organism evidence="1 2">
    <name type="scientific">Platanthera guangdongensis</name>
    <dbReference type="NCBI Taxonomy" id="2320717"/>
    <lineage>
        <taxon>Eukaryota</taxon>
        <taxon>Viridiplantae</taxon>
        <taxon>Streptophyta</taxon>
        <taxon>Embryophyta</taxon>
        <taxon>Tracheophyta</taxon>
        <taxon>Spermatophyta</taxon>
        <taxon>Magnoliopsida</taxon>
        <taxon>Liliopsida</taxon>
        <taxon>Asparagales</taxon>
        <taxon>Orchidaceae</taxon>
        <taxon>Orchidoideae</taxon>
        <taxon>Orchideae</taxon>
        <taxon>Orchidinae</taxon>
        <taxon>Platanthera</taxon>
    </lineage>
</organism>
<evidence type="ECO:0000313" key="1">
    <source>
        <dbReference type="EMBL" id="KAK8939341.1"/>
    </source>
</evidence>
<dbReference type="Proteomes" id="UP001412067">
    <property type="component" value="Unassembled WGS sequence"/>
</dbReference>
<name>A0ABR2LEB7_9ASPA</name>
<keyword evidence="2" id="KW-1185">Reference proteome</keyword>
<accession>A0ABR2LEB7</accession>
<dbReference type="EMBL" id="JBBWWR010000020">
    <property type="protein sequence ID" value="KAK8939341.1"/>
    <property type="molecule type" value="Genomic_DNA"/>
</dbReference>
<sequence>MGHIQRRSFSTLGSLLHHLSQFELSSIARWSNISRTPIFDGRKCHHISFYCSQAVLQRTLADYKCAGFNPQSNSLEIRLIQSQEDIRNPQVIYKAERYEQSSDA</sequence>
<reference evidence="1 2" key="1">
    <citation type="journal article" date="2022" name="Nat. Plants">
        <title>Genomes of leafy and leafless Platanthera orchids illuminate the evolution of mycoheterotrophy.</title>
        <authorList>
            <person name="Li M.H."/>
            <person name="Liu K.W."/>
            <person name="Li Z."/>
            <person name="Lu H.C."/>
            <person name="Ye Q.L."/>
            <person name="Zhang D."/>
            <person name="Wang J.Y."/>
            <person name="Li Y.F."/>
            <person name="Zhong Z.M."/>
            <person name="Liu X."/>
            <person name="Yu X."/>
            <person name="Liu D.K."/>
            <person name="Tu X.D."/>
            <person name="Liu B."/>
            <person name="Hao Y."/>
            <person name="Liao X.Y."/>
            <person name="Jiang Y.T."/>
            <person name="Sun W.H."/>
            <person name="Chen J."/>
            <person name="Chen Y.Q."/>
            <person name="Ai Y."/>
            <person name="Zhai J.W."/>
            <person name="Wu S.S."/>
            <person name="Zhou Z."/>
            <person name="Hsiao Y.Y."/>
            <person name="Wu W.L."/>
            <person name="Chen Y.Y."/>
            <person name="Lin Y.F."/>
            <person name="Hsu J.L."/>
            <person name="Li C.Y."/>
            <person name="Wang Z.W."/>
            <person name="Zhao X."/>
            <person name="Zhong W.Y."/>
            <person name="Ma X.K."/>
            <person name="Ma L."/>
            <person name="Huang J."/>
            <person name="Chen G.Z."/>
            <person name="Huang M.Z."/>
            <person name="Huang L."/>
            <person name="Peng D.H."/>
            <person name="Luo Y.B."/>
            <person name="Zou S.Q."/>
            <person name="Chen S.P."/>
            <person name="Lan S."/>
            <person name="Tsai W.C."/>
            <person name="Van de Peer Y."/>
            <person name="Liu Z.J."/>
        </authorList>
    </citation>
    <scope>NUCLEOTIDE SEQUENCE [LARGE SCALE GENOMIC DNA]</scope>
    <source>
        <strain evidence="1">Lor288</strain>
    </source>
</reference>
<evidence type="ECO:0000313" key="2">
    <source>
        <dbReference type="Proteomes" id="UP001412067"/>
    </source>
</evidence>
<keyword evidence="1" id="KW-0808">Transferase</keyword>
<gene>
    <name evidence="1" type="primary">PK</name>
    <name evidence="1" type="ORF">KSP40_PGU020215</name>
</gene>
<protein>
    <submittedName>
        <fullName evidence="1">Pyridoxal kinase</fullName>
    </submittedName>
</protein>
<comment type="caution">
    <text evidence="1">The sequence shown here is derived from an EMBL/GenBank/DDBJ whole genome shotgun (WGS) entry which is preliminary data.</text>
</comment>
<dbReference type="GO" id="GO:0016301">
    <property type="term" value="F:kinase activity"/>
    <property type="evidence" value="ECO:0007669"/>
    <property type="project" value="UniProtKB-KW"/>
</dbReference>
<keyword evidence="1" id="KW-0418">Kinase</keyword>
<proteinExistence type="predicted"/>